<dbReference type="InterPro" id="IPR036291">
    <property type="entry name" value="NAD(P)-bd_dom_sf"/>
</dbReference>
<comment type="caution">
    <text evidence="3">The sequence shown here is derived from an EMBL/GenBank/DDBJ whole genome shotgun (WGS) entry which is preliminary data.</text>
</comment>
<gene>
    <name evidence="3" type="ORF">CLODIP_2_CD13569</name>
</gene>
<dbReference type="EMBL" id="CADEPI010000062">
    <property type="protein sequence ID" value="CAB3371521.1"/>
    <property type="molecule type" value="Genomic_DNA"/>
</dbReference>
<evidence type="ECO:0000256" key="1">
    <source>
        <dbReference type="ARBA" id="ARBA00006484"/>
    </source>
</evidence>
<evidence type="ECO:0000256" key="2">
    <source>
        <dbReference type="ARBA" id="ARBA00023002"/>
    </source>
</evidence>
<dbReference type="Proteomes" id="UP000494165">
    <property type="component" value="Unassembled WGS sequence"/>
</dbReference>
<evidence type="ECO:0000313" key="3">
    <source>
        <dbReference type="EMBL" id="CAB3371521.1"/>
    </source>
</evidence>
<name>A0A8S1CUB5_9INSE</name>
<dbReference type="OrthoDB" id="1933717at2759"/>
<evidence type="ECO:0000313" key="4">
    <source>
        <dbReference type="Proteomes" id="UP000494165"/>
    </source>
</evidence>
<comment type="similarity">
    <text evidence="1">Belongs to the short-chain dehydrogenases/reductases (SDR) family.</text>
</comment>
<dbReference type="SUPFAM" id="SSF51735">
    <property type="entry name" value="NAD(P)-binding Rossmann-fold domains"/>
    <property type="match status" value="1"/>
</dbReference>
<dbReference type="PANTHER" id="PTHR43115">
    <property type="entry name" value="DEHYDROGENASE/REDUCTASE SDR FAMILY MEMBER 11"/>
    <property type="match status" value="1"/>
</dbReference>
<proteinExistence type="inferred from homology"/>
<organism evidence="3 4">
    <name type="scientific">Cloeon dipterum</name>
    <dbReference type="NCBI Taxonomy" id="197152"/>
    <lineage>
        <taxon>Eukaryota</taxon>
        <taxon>Metazoa</taxon>
        <taxon>Ecdysozoa</taxon>
        <taxon>Arthropoda</taxon>
        <taxon>Hexapoda</taxon>
        <taxon>Insecta</taxon>
        <taxon>Pterygota</taxon>
        <taxon>Palaeoptera</taxon>
        <taxon>Ephemeroptera</taxon>
        <taxon>Pisciforma</taxon>
        <taxon>Baetidae</taxon>
        <taxon>Cloeon</taxon>
    </lineage>
</organism>
<dbReference type="PANTHER" id="PTHR43115:SF4">
    <property type="entry name" value="DEHYDROGENASE_REDUCTASE SDR FAMILY MEMBER 11"/>
    <property type="match status" value="1"/>
</dbReference>
<dbReference type="Gene3D" id="3.40.50.720">
    <property type="entry name" value="NAD(P)-binding Rossmann-like Domain"/>
    <property type="match status" value="1"/>
</dbReference>
<keyword evidence="2" id="KW-0560">Oxidoreductase</keyword>
<dbReference type="AlphaFoldDB" id="A0A8S1CUB5"/>
<dbReference type="InterPro" id="IPR002347">
    <property type="entry name" value="SDR_fam"/>
</dbReference>
<sequence>MSSQNLVGRVAIVTGATSCVGGCTTRRLINMGMIVVGVSRKLPGTKRAGWGRFSQNVQRGFSRLVPRQKDDIVPSQEGQLGKVFFVRGDVTNPKDIRRIIKWTRKKFGHIDVLVNAAGSVQNYDFLYSDQKMLKEMIETRMLGTLLFSRAVILEMKAMKIENGHIIATSGIIGKRDLAVYSGMYLNVQGCVTIMTSAIKDDLENKHIPIKVTDITIPRELVDDSPAEGVEKGYITAADIAQEICDAISQHACSQSNPSNN</sequence>
<dbReference type="GO" id="GO:0016491">
    <property type="term" value="F:oxidoreductase activity"/>
    <property type="evidence" value="ECO:0007669"/>
    <property type="project" value="UniProtKB-KW"/>
</dbReference>
<protein>
    <recommendedName>
        <fullName evidence="5">Ketoreductase (KR) domain-containing protein</fullName>
    </recommendedName>
</protein>
<evidence type="ECO:0008006" key="5">
    <source>
        <dbReference type="Google" id="ProtNLM"/>
    </source>
</evidence>
<accession>A0A8S1CUB5</accession>
<reference evidence="3 4" key="1">
    <citation type="submission" date="2020-04" db="EMBL/GenBank/DDBJ databases">
        <authorList>
            <person name="Alioto T."/>
            <person name="Alioto T."/>
            <person name="Gomez Garrido J."/>
        </authorList>
    </citation>
    <scope>NUCLEOTIDE SEQUENCE [LARGE SCALE GENOMIC DNA]</scope>
</reference>
<dbReference type="Pfam" id="PF00106">
    <property type="entry name" value="adh_short"/>
    <property type="match status" value="1"/>
</dbReference>
<keyword evidence="4" id="KW-1185">Reference proteome</keyword>